<protein>
    <submittedName>
        <fullName evidence="1">Uncharacterized protein</fullName>
    </submittedName>
</protein>
<dbReference type="EMBL" id="GBXM01073179">
    <property type="protein sequence ID" value="JAH35398.1"/>
    <property type="molecule type" value="Transcribed_RNA"/>
</dbReference>
<dbReference type="EMBL" id="GBXM01072074">
    <property type="protein sequence ID" value="JAH36503.1"/>
    <property type="molecule type" value="Transcribed_RNA"/>
</dbReference>
<reference evidence="1" key="1">
    <citation type="submission" date="2014-11" db="EMBL/GenBank/DDBJ databases">
        <authorList>
            <person name="Amaro Gonzalez C."/>
        </authorList>
    </citation>
    <scope>NUCLEOTIDE SEQUENCE</scope>
</reference>
<sequence length="68" mass="7596">MYWSLGHCTTSKDNRLWFWSTGSDYSRPVRSCTPLNDHGLFLSDDSLTVVAPALWALDQAHGGRSPTL</sequence>
<reference evidence="1" key="2">
    <citation type="journal article" date="2015" name="Fish Shellfish Immunol.">
        <title>Early steps in the European eel (Anguilla anguilla)-Vibrio vulnificus interaction in the gills: Role of the RtxA13 toxin.</title>
        <authorList>
            <person name="Callol A."/>
            <person name="Pajuelo D."/>
            <person name="Ebbesson L."/>
            <person name="Teles M."/>
            <person name="MacKenzie S."/>
            <person name="Amaro C."/>
        </authorList>
    </citation>
    <scope>NUCLEOTIDE SEQUENCE</scope>
</reference>
<evidence type="ECO:0000313" key="1">
    <source>
        <dbReference type="EMBL" id="JAH36503.1"/>
    </source>
</evidence>
<organism evidence="1">
    <name type="scientific">Anguilla anguilla</name>
    <name type="common">European freshwater eel</name>
    <name type="synonym">Muraena anguilla</name>
    <dbReference type="NCBI Taxonomy" id="7936"/>
    <lineage>
        <taxon>Eukaryota</taxon>
        <taxon>Metazoa</taxon>
        <taxon>Chordata</taxon>
        <taxon>Craniata</taxon>
        <taxon>Vertebrata</taxon>
        <taxon>Euteleostomi</taxon>
        <taxon>Actinopterygii</taxon>
        <taxon>Neopterygii</taxon>
        <taxon>Teleostei</taxon>
        <taxon>Anguilliformes</taxon>
        <taxon>Anguillidae</taxon>
        <taxon>Anguilla</taxon>
    </lineage>
</organism>
<accession>A0A0E9S7J8</accession>
<name>A0A0E9S7J8_ANGAN</name>
<proteinExistence type="predicted"/>
<dbReference type="AlphaFoldDB" id="A0A0E9S7J8"/>